<dbReference type="PANTHER" id="PTHR36441:SF1">
    <property type="entry name" value="DUF503 DOMAIN-CONTAINING PROTEIN"/>
    <property type="match status" value="1"/>
</dbReference>
<evidence type="ECO:0008006" key="3">
    <source>
        <dbReference type="Google" id="ProtNLM"/>
    </source>
</evidence>
<accession>F2NMB0</accession>
<dbReference type="SUPFAM" id="SSF103007">
    <property type="entry name" value="Hypothetical protein TT1725"/>
    <property type="match status" value="1"/>
</dbReference>
<proteinExistence type="predicted"/>
<dbReference type="PANTHER" id="PTHR36441">
    <property type="entry name" value="HYPOTHETICAL CYTOSOLIC PROTEIN"/>
    <property type="match status" value="1"/>
</dbReference>
<dbReference type="InterPro" id="IPR036746">
    <property type="entry name" value="TT1725-like_sf"/>
</dbReference>
<dbReference type="InterPro" id="IPR007546">
    <property type="entry name" value="DUF503"/>
</dbReference>
<dbReference type="EMBL" id="CP002630">
    <property type="protein sequence ID" value="AEB11798.1"/>
    <property type="molecule type" value="Genomic_DNA"/>
</dbReference>
<dbReference type="AlphaFoldDB" id="F2NMB0"/>
<dbReference type="Proteomes" id="UP000007030">
    <property type="component" value="Chromosome"/>
</dbReference>
<dbReference type="STRING" id="869210.Marky_1056"/>
<reference evidence="1 2" key="1">
    <citation type="journal article" date="2012" name="Stand. Genomic Sci.">
        <title>Complete genome sequence of the aerobic, heterotroph Marinithermus hydrothermalis type strain (T1(T)) from a deep-sea hydrothermal vent chimney.</title>
        <authorList>
            <person name="Copeland A."/>
            <person name="Gu W."/>
            <person name="Yasawong M."/>
            <person name="Lapidus A."/>
            <person name="Lucas S."/>
            <person name="Deshpande S."/>
            <person name="Pagani I."/>
            <person name="Tapia R."/>
            <person name="Cheng J.F."/>
            <person name="Goodwin L.A."/>
            <person name="Pitluck S."/>
            <person name="Liolios K."/>
            <person name="Ivanova N."/>
            <person name="Mavromatis K."/>
            <person name="Mikhailova N."/>
            <person name="Pati A."/>
            <person name="Chen A."/>
            <person name="Palaniappan K."/>
            <person name="Land M."/>
            <person name="Pan C."/>
            <person name="Brambilla E.M."/>
            <person name="Rohde M."/>
            <person name="Tindall B.J."/>
            <person name="Sikorski J."/>
            <person name="Goker M."/>
            <person name="Detter J.C."/>
            <person name="Bristow J."/>
            <person name="Eisen J.A."/>
            <person name="Markowitz V."/>
            <person name="Hugenholtz P."/>
            <person name="Kyrpides N.C."/>
            <person name="Klenk H.P."/>
            <person name="Woyke T."/>
        </authorList>
    </citation>
    <scope>NUCLEOTIDE SEQUENCE [LARGE SCALE GENOMIC DNA]</scope>
    <source>
        <strain evidence="2">DSM 14884 / JCM 11576 / T1</strain>
    </source>
</reference>
<organism evidence="1 2">
    <name type="scientific">Marinithermus hydrothermalis (strain DSM 14884 / JCM 11576 / T1)</name>
    <dbReference type="NCBI Taxonomy" id="869210"/>
    <lineage>
        <taxon>Bacteria</taxon>
        <taxon>Thermotogati</taxon>
        <taxon>Deinococcota</taxon>
        <taxon>Deinococci</taxon>
        <taxon>Thermales</taxon>
        <taxon>Thermaceae</taxon>
        <taxon>Marinithermus</taxon>
    </lineage>
</organism>
<dbReference type="KEGG" id="mhd:Marky_1056"/>
<dbReference type="Gene3D" id="3.30.70.1120">
    <property type="entry name" value="TT1725-like"/>
    <property type="match status" value="1"/>
</dbReference>
<evidence type="ECO:0000313" key="2">
    <source>
        <dbReference type="Proteomes" id="UP000007030"/>
    </source>
</evidence>
<name>F2NMB0_MARHT</name>
<protein>
    <recommendedName>
        <fullName evidence="3">DUF503 domain-containing protein</fullName>
    </recommendedName>
</protein>
<evidence type="ECO:0000313" key="1">
    <source>
        <dbReference type="EMBL" id="AEB11798.1"/>
    </source>
</evidence>
<dbReference type="HOGENOM" id="CLU_149981_2_2_0"/>
<sequence>MVGTMKAYVGVYTARLEMPWVRSLKEKRALVRPVMERLKARFPVSAARLGGLDAHGWEIVGFTVIGSDPAWIEQIIQQAATFLSQNGAYHVCAEQVFVEAVELEAHTN</sequence>
<dbReference type="Pfam" id="PF04456">
    <property type="entry name" value="DUF503"/>
    <property type="match status" value="1"/>
</dbReference>
<keyword evidence="2" id="KW-1185">Reference proteome</keyword>
<gene>
    <name evidence="1" type="ordered locus">Marky_1056</name>
</gene>
<dbReference type="eggNOG" id="COG1550">
    <property type="taxonomic scope" value="Bacteria"/>
</dbReference>